<dbReference type="OrthoDB" id="3909977at2"/>
<protein>
    <submittedName>
        <fullName evidence="3">Uncharacterized protein</fullName>
    </submittedName>
</protein>
<feature type="compositionally biased region" description="Polar residues" evidence="1">
    <location>
        <begin position="77"/>
        <end position="96"/>
    </location>
</feature>
<feature type="signal peptide" evidence="2">
    <location>
        <begin position="1"/>
        <end position="22"/>
    </location>
</feature>
<keyword evidence="4" id="KW-1185">Reference proteome</keyword>
<gene>
    <name evidence="3" type="ORF">Mrose_00367</name>
</gene>
<comment type="caution">
    <text evidence="3">The sequence shown here is derived from an EMBL/GenBank/DDBJ whole genome shotgun (WGS) entry which is preliminary data.</text>
</comment>
<dbReference type="InterPro" id="IPR008979">
    <property type="entry name" value="Galactose-bd-like_sf"/>
</dbReference>
<feature type="region of interest" description="Disordered" evidence="1">
    <location>
        <begin position="72"/>
        <end position="96"/>
    </location>
</feature>
<dbReference type="EMBL" id="QWLA01000003">
    <property type="protein sequence ID" value="RIH89466.1"/>
    <property type="molecule type" value="Genomic_DNA"/>
</dbReference>
<feature type="chain" id="PRO_5017176987" evidence="2">
    <location>
        <begin position="23"/>
        <end position="423"/>
    </location>
</feature>
<dbReference type="AlphaFoldDB" id="A0A399F1B4"/>
<evidence type="ECO:0000256" key="2">
    <source>
        <dbReference type="SAM" id="SignalP"/>
    </source>
</evidence>
<proteinExistence type="predicted"/>
<reference evidence="3 4" key="1">
    <citation type="submission" date="2018-08" db="EMBL/GenBank/DDBJ databases">
        <title>Meiothermus roseus NBRC 110900 genome sequencing project.</title>
        <authorList>
            <person name="Da Costa M.S."/>
            <person name="Albuquerque L."/>
            <person name="Raposo P."/>
            <person name="Froufe H.J.C."/>
            <person name="Barroso C.S."/>
            <person name="Egas C."/>
        </authorList>
    </citation>
    <scope>NUCLEOTIDE SEQUENCE [LARGE SCALE GENOMIC DNA]</scope>
    <source>
        <strain evidence="3 4">NBRC 110900</strain>
    </source>
</reference>
<dbReference type="Proteomes" id="UP000265341">
    <property type="component" value="Unassembled WGS sequence"/>
</dbReference>
<organism evidence="3 4">
    <name type="scientific">Calidithermus roseus</name>
    <dbReference type="NCBI Taxonomy" id="1644118"/>
    <lineage>
        <taxon>Bacteria</taxon>
        <taxon>Thermotogati</taxon>
        <taxon>Deinococcota</taxon>
        <taxon>Deinococci</taxon>
        <taxon>Thermales</taxon>
        <taxon>Thermaceae</taxon>
        <taxon>Calidithermus</taxon>
    </lineage>
</organism>
<evidence type="ECO:0000313" key="4">
    <source>
        <dbReference type="Proteomes" id="UP000265341"/>
    </source>
</evidence>
<dbReference type="RefSeq" id="WP_119275721.1">
    <property type="nucleotide sequence ID" value="NZ_QWLA01000003.1"/>
</dbReference>
<evidence type="ECO:0000313" key="3">
    <source>
        <dbReference type="EMBL" id="RIH89466.1"/>
    </source>
</evidence>
<dbReference type="SUPFAM" id="SSF49785">
    <property type="entry name" value="Galactose-binding domain-like"/>
    <property type="match status" value="1"/>
</dbReference>
<dbReference type="PROSITE" id="PS51257">
    <property type="entry name" value="PROKAR_LIPOPROTEIN"/>
    <property type="match status" value="1"/>
</dbReference>
<dbReference type="Gene3D" id="2.60.120.260">
    <property type="entry name" value="Galactose-binding domain-like"/>
    <property type="match status" value="1"/>
</dbReference>
<keyword evidence="2" id="KW-0732">Signal</keyword>
<name>A0A399F1B4_9DEIN</name>
<evidence type="ECO:0000256" key="1">
    <source>
        <dbReference type="SAM" id="MobiDB-lite"/>
    </source>
</evidence>
<accession>A0A399F1B4</accession>
<sequence>MSRVFLLLLAAALLIGCQQSPSQTTPGFELSLASAALEATAGQKASTSVLIGGSGVESIALSLEKSDGGALPDGMSATFSPNPSSTSQGQSRLEIGTTSSLPVGEYSLRVRGEGGGVTHTAALKLTLRAPVNCPTGDFCLELPQTLEVPRGQYRVFGLRVLGSGVTGIELYLEQADGGALPGFLSPSFDPQSVSAGGEGLLVVYVEPSGSPQDVPLRVRAVGGGKTKTYPLTLRVLAGRVCDYEHEENCAASLGPDLLINGGFEQVDQYGLVGWDGTAKPEIHLESSGAHSGLRAIRINGNLSDGNYFTQTSPGLKPATTYRLSGWIKTEGFVDTKINDFYNFANLRYVVLSPSKMVYNIHAEYNPRHISTNTNGWQYFYRDFTTPPDFVGGSRIDVHYNVNNGQQTVWFDDIKLQEVRYSDP</sequence>